<feature type="region of interest" description="Disordered" evidence="1">
    <location>
        <begin position="165"/>
        <end position="197"/>
    </location>
</feature>
<dbReference type="AlphaFoldDB" id="A0A540W2X6"/>
<dbReference type="OrthoDB" id="3871158at2"/>
<comment type="caution">
    <text evidence="2">The sequence shown here is derived from an EMBL/GenBank/DDBJ whole genome shotgun (WGS) entry which is preliminary data.</text>
</comment>
<accession>A0A540W2X6</accession>
<sequence length="197" mass="20515">MSATVSAEGEADGAPGAGSQEVGPPDSPSPGTALPAEGTLGEQTSSPLPVPRGELLDCEAAERVLLSLRKVDARLVLGSAEAARLAPLAAQWLARGVSAAGLRYALAAGLPPHVKCPAALVRHRLREKMPEDEADRVPLKLAMCTGCERGFRVIADEERCGECRAASPVQPPEPAPARPGWRERMRLVGGGSPVLDH</sequence>
<name>A0A540W2X6_9ACTN</name>
<reference evidence="2 3" key="1">
    <citation type="submission" date="2019-06" db="EMBL/GenBank/DDBJ databases">
        <title>Description of Kitasatospora acidophila sp. nov. isolated from pine grove soil, and reclassification of Streptomyces novaecaesareae to Kitasatospora novaeceasareae comb. nov.</title>
        <authorList>
            <person name="Kim M.J."/>
        </authorList>
    </citation>
    <scope>NUCLEOTIDE SEQUENCE [LARGE SCALE GENOMIC DNA]</scope>
    <source>
        <strain evidence="2 3">MMS16-CNU292</strain>
    </source>
</reference>
<feature type="compositionally biased region" description="Gly residues" evidence="1">
    <location>
        <begin position="188"/>
        <end position="197"/>
    </location>
</feature>
<evidence type="ECO:0000313" key="3">
    <source>
        <dbReference type="Proteomes" id="UP000319103"/>
    </source>
</evidence>
<protein>
    <submittedName>
        <fullName evidence="2">Uncharacterized protein</fullName>
    </submittedName>
</protein>
<dbReference type="EMBL" id="VIGB01000003">
    <property type="protein sequence ID" value="TQF03368.1"/>
    <property type="molecule type" value="Genomic_DNA"/>
</dbReference>
<keyword evidence="3" id="KW-1185">Reference proteome</keyword>
<evidence type="ECO:0000313" key="2">
    <source>
        <dbReference type="EMBL" id="TQF03368.1"/>
    </source>
</evidence>
<organism evidence="2 3">
    <name type="scientific">Kitasatospora acidiphila</name>
    <dbReference type="NCBI Taxonomy" id="2567942"/>
    <lineage>
        <taxon>Bacteria</taxon>
        <taxon>Bacillati</taxon>
        <taxon>Actinomycetota</taxon>
        <taxon>Actinomycetes</taxon>
        <taxon>Kitasatosporales</taxon>
        <taxon>Streptomycetaceae</taxon>
        <taxon>Kitasatospora</taxon>
    </lineage>
</organism>
<feature type="region of interest" description="Disordered" evidence="1">
    <location>
        <begin position="1"/>
        <end position="52"/>
    </location>
</feature>
<dbReference type="Proteomes" id="UP000319103">
    <property type="component" value="Unassembled WGS sequence"/>
</dbReference>
<gene>
    <name evidence="2" type="ORF">E6W39_15440</name>
</gene>
<proteinExistence type="predicted"/>
<evidence type="ECO:0000256" key="1">
    <source>
        <dbReference type="SAM" id="MobiDB-lite"/>
    </source>
</evidence>
<dbReference type="RefSeq" id="WP_141634017.1">
    <property type="nucleotide sequence ID" value="NZ_VIGB01000003.1"/>
</dbReference>